<proteinExistence type="predicted"/>
<evidence type="ECO:0000313" key="1">
    <source>
        <dbReference type="EMBL" id="KAJ0043451.1"/>
    </source>
</evidence>
<keyword evidence="2" id="KW-1185">Reference proteome</keyword>
<protein>
    <submittedName>
        <fullName evidence="1">Uncharacterized protein</fullName>
    </submittedName>
</protein>
<organism evidence="1 2">
    <name type="scientific">Pistacia integerrima</name>
    <dbReference type="NCBI Taxonomy" id="434235"/>
    <lineage>
        <taxon>Eukaryota</taxon>
        <taxon>Viridiplantae</taxon>
        <taxon>Streptophyta</taxon>
        <taxon>Embryophyta</taxon>
        <taxon>Tracheophyta</taxon>
        <taxon>Spermatophyta</taxon>
        <taxon>Magnoliopsida</taxon>
        <taxon>eudicotyledons</taxon>
        <taxon>Gunneridae</taxon>
        <taxon>Pentapetalae</taxon>
        <taxon>rosids</taxon>
        <taxon>malvids</taxon>
        <taxon>Sapindales</taxon>
        <taxon>Anacardiaceae</taxon>
        <taxon>Pistacia</taxon>
    </lineage>
</organism>
<sequence length="278" mass="32113">MSEEKRKRGKSGGGESGSQKKAREVNGEGTTVTEGKRNKDRRNVDDEFERRSDDDEFKRVTDLLGKYPDLMAEFNHFFERCENIDGFLARVMSKTLALPVILTRLKHKQDEWTRRCSDFNRVWAEIYAENHYKSLDHRSFYFKRQDSMNLSAKFRTLSYPHPLLPPISLPPSLPLSAFSASYPKADETLSVGGAWVAEIKELKENKLAEDNVLFAIAAGHQQPVIPHQEYGYSDLSTQEDLYKLVQYSYSSEEMCSTKERVNKGMKLWTTFFNKLKKS</sequence>
<dbReference type="EMBL" id="CM047739">
    <property type="protein sequence ID" value="KAJ0043451.1"/>
    <property type="molecule type" value="Genomic_DNA"/>
</dbReference>
<gene>
    <name evidence="1" type="ORF">Pint_19376</name>
</gene>
<name>A0ACC0YZV9_9ROSI</name>
<reference evidence="2" key="1">
    <citation type="journal article" date="2023" name="G3 (Bethesda)">
        <title>Genome assembly and association tests identify interacting loci associated with vigor, precocity, and sex in interspecific pistachio rootstocks.</title>
        <authorList>
            <person name="Palmer W."/>
            <person name="Jacygrad E."/>
            <person name="Sagayaradj S."/>
            <person name="Cavanaugh K."/>
            <person name="Han R."/>
            <person name="Bertier L."/>
            <person name="Beede B."/>
            <person name="Kafkas S."/>
            <person name="Golino D."/>
            <person name="Preece J."/>
            <person name="Michelmore R."/>
        </authorList>
    </citation>
    <scope>NUCLEOTIDE SEQUENCE [LARGE SCALE GENOMIC DNA]</scope>
</reference>
<comment type="caution">
    <text evidence="1">The sequence shown here is derived from an EMBL/GenBank/DDBJ whole genome shotgun (WGS) entry which is preliminary data.</text>
</comment>
<dbReference type="Proteomes" id="UP001163603">
    <property type="component" value="Chromosome 4"/>
</dbReference>
<accession>A0ACC0YZV9</accession>
<evidence type="ECO:0000313" key="2">
    <source>
        <dbReference type="Proteomes" id="UP001163603"/>
    </source>
</evidence>